<accession>A0AAW1D7J1</accession>
<dbReference type="Proteomes" id="UP001461498">
    <property type="component" value="Unassembled WGS sequence"/>
</dbReference>
<evidence type="ECO:0000313" key="3">
    <source>
        <dbReference type="Proteomes" id="UP001461498"/>
    </source>
</evidence>
<feature type="domain" description="VPS9" evidence="1">
    <location>
        <begin position="333"/>
        <end position="462"/>
    </location>
</feature>
<dbReference type="InterPro" id="IPR037191">
    <property type="entry name" value="VPS9_dom_sf"/>
</dbReference>
<dbReference type="PROSITE" id="PS51205">
    <property type="entry name" value="VPS9"/>
    <property type="match status" value="1"/>
</dbReference>
<dbReference type="EMBL" id="JAPXFL010000006">
    <property type="protein sequence ID" value="KAK9504882.1"/>
    <property type="molecule type" value="Genomic_DNA"/>
</dbReference>
<evidence type="ECO:0000259" key="1">
    <source>
        <dbReference type="PROSITE" id="PS51205"/>
    </source>
</evidence>
<gene>
    <name evidence="2" type="ORF">O3M35_009053</name>
</gene>
<name>A0AAW1D7J1_9HEMI</name>
<evidence type="ECO:0000313" key="2">
    <source>
        <dbReference type="EMBL" id="KAK9504882.1"/>
    </source>
</evidence>
<comment type="caution">
    <text evidence="2">The sequence shown here is derived from an EMBL/GenBank/DDBJ whole genome shotgun (WGS) entry which is preliminary data.</text>
</comment>
<proteinExistence type="predicted"/>
<protein>
    <recommendedName>
        <fullName evidence="1">VPS9 domain-containing protein</fullName>
    </recommendedName>
</protein>
<dbReference type="SUPFAM" id="SSF109993">
    <property type="entry name" value="VPS9 domain"/>
    <property type="match status" value="1"/>
</dbReference>
<keyword evidence="3" id="KW-1185">Reference proteome</keyword>
<organism evidence="2 3">
    <name type="scientific">Rhynocoris fuscipes</name>
    <dbReference type="NCBI Taxonomy" id="488301"/>
    <lineage>
        <taxon>Eukaryota</taxon>
        <taxon>Metazoa</taxon>
        <taxon>Ecdysozoa</taxon>
        <taxon>Arthropoda</taxon>
        <taxon>Hexapoda</taxon>
        <taxon>Insecta</taxon>
        <taxon>Pterygota</taxon>
        <taxon>Neoptera</taxon>
        <taxon>Paraneoptera</taxon>
        <taxon>Hemiptera</taxon>
        <taxon>Heteroptera</taxon>
        <taxon>Panheteroptera</taxon>
        <taxon>Cimicomorpha</taxon>
        <taxon>Reduviidae</taxon>
        <taxon>Harpactorinae</taxon>
        <taxon>Harpactorini</taxon>
        <taxon>Rhynocoris</taxon>
    </lineage>
</organism>
<reference evidence="2 3" key="1">
    <citation type="submission" date="2022-12" db="EMBL/GenBank/DDBJ databases">
        <title>Chromosome-level genome assembly of true bugs.</title>
        <authorList>
            <person name="Ma L."/>
            <person name="Li H."/>
        </authorList>
    </citation>
    <scope>NUCLEOTIDE SEQUENCE [LARGE SCALE GENOMIC DNA]</scope>
    <source>
        <strain evidence="2">Lab_2022b</strain>
    </source>
</reference>
<dbReference type="Gene3D" id="1.20.1050.80">
    <property type="entry name" value="VPS9 domain"/>
    <property type="match status" value="1"/>
</dbReference>
<dbReference type="AlphaFoldDB" id="A0AAW1D7J1"/>
<dbReference type="Pfam" id="PF02204">
    <property type="entry name" value="VPS9"/>
    <property type="match status" value="1"/>
</dbReference>
<dbReference type="InterPro" id="IPR003123">
    <property type="entry name" value="VPS9"/>
</dbReference>
<sequence length="462" mass="52511">MIDPIVRKEIVRVLHSAIDCEMLNDDNKAYNYYIESLVLVADALKKDINSPTLSHKDKWNLLEFANQSVGRVTFIVKKGETPSTDLNSSRDVRPSAPPETIVNEQTLITPYQQICDEEMLMSRYQRRLGMATTALEKQNLELELARQLVEKAAITRNRLMQATAWAMQTAHKKFKIQEKLQNGKLKECDFKKQQLFALSLQFNQNNTWLNQLANDLSVYPNHEKIVRELLDNILTDNSQPVKATINHMQEKINTLLDKSLSNPDADPKEHALIFEEASNIIKEDINIIQDVLKALFEPLNTDRNACITSEVVHHIYFAPVKHNIVAVIRNSIKDVEKELSNRIKEGFEEGINFRLTESCKEAITKLHYLTTLHNPYDMFDCTVHIIKLLADTKFEQKHCTSVGADDLLPRLCQVVVSSSLPSICAEATFMETFMPSMKALGEEGYAVTMLQSAIAHLSNSAV</sequence>